<feature type="binding site" evidence="10">
    <location>
        <position position="223"/>
    </location>
    <ligand>
        <name>Mn(2+)</name>
        <dbReference type="ChEBI" id="CHEBI:29035"/>
        <label>2</label>
    </ligand>
</feature>
<dbReference type="InterPro" id="IPR004843">
    <property type="entry name" value="Calcineurin-like_PHP"/>
</dbReference>
<keyword evidence="6 10" id="KW-0378">Hydrolase</keyword>
<dbReference type="InterPro" id="IPR010138">
    <property type="entry name" value="UDP-diacylglucosamine_Hdrlase"/>
</dbReference>
<evidence type="ECO:0000256" key="4">
    <source>
        <dbReference type="ARBA" id="ARBA00022556"/>
    </source>
</evidence>
<feature type="binding site" evidence="10">
    <location>
        <position position="106"/>
    </location>
    <ligand>
        <name>Mn(2+)</name>
        <dbReference type="ChEBI" id="CHEBI:29035"/>
        <label>2</label>
    </ligand>
</feature>
<comment type="subcellular location">
    <subcellularLocation>
        <location evidence="10">Cell inner membrane</location>
        <topology evidence="10">Peripheral membrane protein</topology>
        <orientation evidence="10">Cytoplasmic side</orientation>
    </subcellularLocation>
</comment>
<dbReference type="Pfam" id="PF00149">
    <property type="entry name" value="Metallophos"/>
    <property type="match status" value="1"/>
</dbReference>
<comment type="pathway">
    <text evidence="10">Glycolipid biosynthesis; lipid IV(A) biosynthesis; lipid IV(A) from (3R)-3-hydroxytetradecanoyl-[acyl-carrier-protein] and UDP-N-acetyl-alpha-D-glucosamine: step 4/6.</text>
</comment>
<evidence type="ECO:0000313" key="12">
    <source>
        <dbReference type="EMBL" id="BDI05197.1"/>
    </source>
</evidence>
<feature type="binding site" evidence="10">
    <location>
        <position position="35"/>
    </location>
    <ligand>
        <name>Mn(2+)</name>
        <dbReference type="ChEBI" id="CHEBI:29035"/>
        <label>1</label>
    </ligand>
</feature>
<comment type="caution">
    <text evidence="10">Lacks conserved residue(s) required for the propagation of feature annotation.</text>
</comment>
<evidence type="ECO:0000256" key="7">
    <source>
        <dbReference type="ARBA" id="ARBA00023098"/>
    </source>
</evidence>
<feature type="binding site" evidence="10">
    <location>
        <position position="66"/>
    </location>
    <ligand>
        <name>Mn(2+)</name>
        <dbReference type="ChEBI" id="CHEBI:29035"/>
        <label>2</label>
    </ligand>
</feature>
<evidence type="ECO:0000256" key="9">
    <source>
        <dbReference type="ARBA" id="ARBA00023211"/>
    </source>
</evidence>
<evidence type="ECO:0000256" key="8">
    <source>
        <dbReference type="ARBA" id="ARBA00023136"/>
    </source>
</evidence>
<evidence type="ECO:0000256" key="3">
    <source>
        <dbReference type="ARBA" id="ARBA00022519"/>
    </source>
</evidence>
<evidence type="ECO:0000256" key="5">
    <source>
        <dbReference type="ARBA" id="ARBA00022723"/>
    </source>
</evidence>
<feature type="binding site" evidence="10">
    <location>
        <position position="223"/>
    </location>
    <ligand>
        <name>substrate</name>
    </ligand>
</feature>
<dbReference type="NCBIfam" id="NF003743">
    <property type="entry name" value="PRK05340.1"/>
    <property type="match status" value="1"/>
</dbReference>
<evidence type="ECO:0000256" key="6">
    <source>
        <dbReference type="ARBA" id="ARBA00022801"/>
    </source>
</evidence>
<dbReference type="InterPro" id="IPR043461">
    <property type="entry name" value="LpxH-like"/>
</dbReference>
<evidence type="ECO:0000256" key="2">
    <source>
        <dbReference type="ARBA" id="ARBA00022516"/>
    </source>
</evidence>
<gene>
    <name evidence="10 12" type="primary">lpxH</name>
    <name evidence="12" type="ORF">CATMQ487_21670</name>
</gene>
<feature type="binding site" evidence="10">
    <location>
        <begin position="106"/>
        <end position="107"/>
    </location>
    <ligand>
        <name>substrate</name>
    </ligand>
</feature>
<evidence type="ECO:0000256" key="10">
    <source>
        <dbReference type="HAMAP-Rule" id="MF_00575"/>
    </source>
</evidence>
<feature type="binding site" evidence="10">
    <location>
        <position position="149"/>
    </location>
    <ligand>
        <name>substrate</name>
    </ligand>
</feature>
<dbReference type="PANTHER" id="PTHR34990">
    <property type="entry name" value="UDP-2,3-DIACYLGLUCOSAMINE HYDROLASE-RELATED"/>
    <property type="match status" value="1"/>
</dbReference>
<comment type="similarity">
    <text evidence="10">Belongs to the LpxH family.</text>
</comment>
<evidence type="ECO:0000259" key="11">
    <source>
        <dbReference type="Pfam" id="PF00149"/>
    </source>
</evidence>
<dbReference type="RefSeq" id="WP_251973250.1">
    <property type="nucleotide sequence ID" value="NZ_AP025730.1"/>
</dbReference>
<dbReference type="SUPFAM" id="SSF56300">
    <property type="entry name" value="Metallo-dependent phosphatases"/>
    <property type="match status" value="1"/>
</dbReference>
<keyword evidence="3 10" id="KW-0997">Cell inner membrane</keyword>
<feature type="binding site" evidence="10">
    <location>
        <position position="141"/>
    </location>
    <ligand>
        <name>Mn(2+)</name>
        <dbReference type="ChEBI" id="CHEBI:29035"/>
        <label>2</label>
    </ligand>
</feature>
<dbReference type="NCBIfam" id="TIGR01854">
    <property type="entry name" value="lipid_A_lpxH"/>
    <property type="match status" value="1"/>
</dbReference>
<keyword evidence="9 10" id="KW-0464">Manganese</keyword>
<accession>A0ABN6PMC0</accession>
<comment type="function">
    <text evidence="10">Hydrolyzes the pyrophosphate bond of UDP-2,3-diacylglucosamine to yield 2,3-diacylglucosamine 1-phosphate (lipid X) and UMP by catalyzing the attack of water at the alpha-P atom. Involved in the biosynthesis of lipid A, a phosphorylated glycolipid that anchors the lipopolysaccharide to the outer membrane of the cell.</text>
</comment>
<dbReference type="PANTHER" id="PTHR34990:SF1">
    <property type="entry name" value="UDP-2,3-DIACYLGLUCOSAMINE HYDROLASE"/>
    <property type="match status" value="1"/>
</dbReference>
<feature type="domain" description="Calcineurin-like phosphoesterase" evidence="11">
    <location>
        <begin position="31"/>
        <end position="227"/>
    </location>
</feature>
<dbReference type="Gene3D" id="3.60.21.10">
    <property type="match status" value="1"/>
</dbReference>
<dbReference type="GO" id="GO:0016787">
    <property type="term" value="F:hydrolase activity"/>
    <property type="evidence" value="ECO:0007669"/>
    <property type="project" value="UniProtKB-KW"/>
</dbReference>
<feature type="binding site" evidence="10">
    <location>
        <position position="225"/>
    </location>
    <ligand>
        <name>Mn(2+)</name>
        <dbReference type="ChEBI" id="CHEBI:29035"/>
        <label>1</label>
    </ligand>
</feature>
<keyword evidence="13" id="KW-1185">Reference proteome</keyword>
<protein>
    <recommendedName>
        <fullName evidence="10">UDP-2,3-diacylglucosamine hydrolase</fullName>
        <ecNumber evidence="10">3.6.1.54</ecNumber>
    </recommendedName>
    <alternativeName>
        <fullName evidence="10">UDP-2,3-diacylglucosamine diphosphatase</fullName>
    </alternativeName>
</protein>
<feature type="binding site" evidence="10">
    <location>
        <position position="66"/>
    </location>
    <ligand>
        <name>Mn(2+)</name>
        <dbReference type="ChEBI" id="CHEBI:29035"/>
        <label>1</label>
    </ligand>
</feature>
<feature type="binding site" evidence="10">
    <location>
        <position position="187"/>
    </location>
    <ligand>
        <name>substrate</name>
    </ligand>
</feature>
<keyword evidence="7 10" id="KW-0443">Lipid metabolism</keyword>
<dbReference type="HAMAP" id="MF_00575">
    <property type="entry name" value="LpxH"/>
    <property type="match status" value="1"/>
</dbReference>
<keyword evidence="5 10" id="KW-0479">Metal-binding</keyword>
<comment type="catalytic activity">
    <reaction evidence="10">
        <text>UDP-2-N,3-O-bis[(3R)-3-hydroxytetradecanoyl]-alpha-D-glucosamine + H2O = 2-N,3-O-bis[(3R)-3-hydroxytetradecanoyl]-alpha-D-glucosaminyl 1-phosphate + UMP + 2 H(+)</text>
        <dbReference type="Rhea" id="RHEA:25213"/>
        <dbReference type="ChEBI" id="CHEBI:15377"/>
        <dbReference type="ChEBI" id="CHEBI:15378"/>
        <dbReference type="ChEBI" id="CHEBI:57865"/>
        <dbReference type="ChEBI" id="CHEBI:57957"/>
        <dbReference type="ChEBI" id="CHEBI:78847"/>
        <dbReference type="EC" id="3.6.1.54"/>
    </reaction>
</comment>
<sequence length="273" mass="29701">MTATPRWALRPGANGSNGPELTLPDTWRSVDLVSDLHLGPLLPSTTQAFLAYLQRTRADAVLLLGDIFEVWIGDDALDEAGSFEVRLRDALREASKRLSLAFLPGNRDFLVGERFAAESGCLLLPDPTLLRGWGRRVLLMHGDALCFDDAGYQAFRSEVRSPAWQAAFLARPLAQRQAIAAQMRTASEARKRDAGPEGYGDLDQAAMLAALDLAAATELVHGHTHRPATEQLAPGRQRWVLSDWDLEPAATAPRADLIRFSASGLQRLSPAGA</sequence>
<dbReference type="Proteomes" id="UP001057498">
    <property type="component" value="Chromosome"/>
</dbReference>
<dbReference type="InterPro" id="IPR029052">
    <property type="entry name" value="Metallo-depent_PP-like"/>
</dbReference>
<name>A0ABN6PMC0_9BURK</name>
<comment type="cofactor">
    <cofactor evidence="10">
        <name>Mn(2+)</name>
        <dbReference type="ChEBI" id="CHEBI:29035"/>
    </cofactor>
    <text evidence="10">Binds 2 Mn(2+) ions per subunit in a binuclear metal center.</text>
</comment>
<keyword evidence="1 10" id="KW-1003">Cell membrane</keyword>
<feature type="binding site" evidence="10">
    <location>
        <position position="191"/>
    </location>
    <ligand>
        <name>substrate</name>
    </ligand>
</feature>
<keyword evidence="8 10" id="KW-0472">Membrane</keyword>
<proteinExistence type="inferred from homology"/>
<evidence type="ECO:0000313" key="13">
    <source>
        <dbReference type="Proteomes" id="UP001057498"/>
    </source>
</evidence>
<keyword evidence="4 10" id="KW-0441">Lipid A biosynthesis</keyword>
<dbReference type="EC" id="3.6.1.54" evidence="10"/>
<evidence type="ECO:0000256" key="1">
    <source>
        <dbReference type="ARBA" id="ARBA00022475"/>
    </source>
</evidence>
<dbReference type="CDD" id="cd07398">
    <property type="entry name" value="MPP_YbbF-LpxH"/>
    <property type="match status" value="1"/>
</dbReference>
<reference evidence="12" key="1">
    <citation type="submission" date="2022-04" db="EMBL/GenBank/DDBJ databases">
        <title>Whole genome sequence of Sphaerotilus sp. FB-5.</title>
        <authorList>
            <person name="Takeda M."/>
            <person name="Narihara S."/>
            <person name="Akimoto M."/>
            <person name="Akimoto R."/>
            <person name="Nishiyashiki S."/>
            <person name="Murakami T."/>
        </authorList>
    </citation>
    <scope>NUCLEOTIDE SEQUENCE</scope>
    <source>
        <strain evidence="12">FB-5</strain>
    </source>
</reference>
<organism evidence="12 13">
    <name type="scientific">Sphaerotilus microaerophilus</name>
    <dbReference type="NCBI Taxonomy" id="2914710"/>
    <lineage>
        <taxon>Bacteria</taxon>
        <taxon>Pseudomonadati</taxon>
        <taxon>Pseudomonadota</taxon>
        <taxon>Betaproteobacteria</taxon>
        <taxon>Burkholderiales</taxon>
        <taxon>Sphaerotilaceae</taxon>
        <taxon>Sphaerotilus</taxon>
    </lineage>
</organism>
<dbReference type="EMBL" id="AP025730">
    <property type="protein sequence ID" value="BDI05197.1"/>
    <property type="molecule type" value="Genomic_DNA"/>
</dbReference>
<keyword evidence="2 10" id="KW-0444">Lipid biosynthesis</keyword>
<feature type="binding site" evidence="10">
    <location>
        <position position="37"/>
    </location>
    <ligand>
        <name>Mn(2+)</name>
        <dbReference type="ChEBI" id="CHEBI:29035"/>
        <label>1</label>
    </ligand>
</feature>